<dbReference type="EMBL" id="JGZB01000009">
    <property type="protein sequence ID" value="KFI67736.1"/>
    <property type="molecule type" value="Genomic_DNA"/>
</dbReference>
<gene>
    <name evidence="1" type="ORF">BMAGN_1546</name>
</gene>
<protein>
    <submittedName>
        <fullName evidence="1">Putative excisionase family DNA binding protein</fullName>
    </submittedName>
</protein>
<dbReference type="Proteomes" id="UP000029052">
    <property type="component" value="Unassembled WGS sequence"/>
</dbReference>
<comment type="caution">
    <text evidence="1">The sequence shown here is derived from an EMBL/GenBank/DDBJ whole genome shotgun (WGS) entry which is preliminary data.</text>
</comment>
<reference evidence="1 2" key="1">
    <citation type="submission" date="2014-03" db="EMBL/GenBank/DDBJ databases">
        <title>Genomics of Bifidobacteria.</title>
        <authorList>
            <person name="Ventura M."/>
            <person name="Milani C."/>
            <person name="Lugli G.A."/>
        </authorList>
    </citation>
    <scope>NUCLEOTIDE SEQUENCE [LARGE SCALE GENOMIC DNA]</scope>
    <source>
        <strain evidence="1 2">LMG 11591</strain>
    </source>
</reference>
<proteinExistence type="predicted"/>
<sequence length="106" mass="12143">MANKKYSPDVIADIERIVNNDFFRKYNNYPKLCKVSQAADLLGVTEGKIQTLCAEGVLESIKYGNALWINILSVCAYAKANNTQYQPYVYCTRDPYRYRIGMKENA</sequence>
<dbReference type="AlphaFoldDB" id="A0A087B9N6"/>
<accession>A0A087B9N6</accession>
<evidence type="ECO:0000313" key="2">
    <source>
        <dbReference type="Proteomes" id="UP000029052"/>
    </source>
</evidence>
<evidence type="ECO:0000313" key="1">
    <source>
        <dbReference type="EMBL" id="KFI67736.1"/>
    </source>
</evidence>
<organism evidence="1 2">
    <name type="scientific">Bifidobacterium magnum</name>
    <dbReference type="NCBI Taxonomy" id="1692"/>
    <lineage>
        <taxon>Bacteria</taxon>
        <taxon>Bacillati</taxon>
        <taxon>Actinomycetota</taxon>
        <taxon>Actinomycetes</taxon>
        <taxon>Bifidobacteriales</taxon>
        <taxon>Bifidobacteriaceae</taxon>
        <taxon>Bifidobacterium</taxon>
    </lineage>
</organism>
<dbReference type="RefSeq" id="WP_022860388.1">
    <property type="nucleotide sequence ID" value="NZ_JGZB01000009.1"/>
</dbReference>
<name>A0A087B9N6_9BIFI</name>
<dbReference type="STRING" id="1692.BMAGN_1546"/>
<keyword evidence="2" id="KW-1185">Reference proteome</keyword>